<dbReference type="InterPro" id="IPR007138">
    <property type="entry name" value="ABM_dom"/>
</dbReference>
<feature type="domain" description="ABM" evidence="1">
    <location>
        <begin position="4"/>
        <end position="94"/>
    </location>
</feature>
<sequence length="97" mass="10473">MAAVGLIATLTVAEGKNADFEAAFSELMDAVRANEPGNEFYSVFRSKDNPQEYKVLERYVDQAALDAHGQSEHFKASGPKLAPCMAAAPVIERLDGI</sequence>
<keyword evidence="3" id="KW-1185">Reference proteome</keyword>
<dbReference type="PROSITE" id="PS51725">
    <property type="entry name" value="ABM"/>
    <property type="match status" value="1"/>
</dbReference>
<dbReference type="Gene3D" id="3.30.70.100">
    <property type="match status" value="1"/>
</dbReference>
<dbReference type="SUPFAM" id="SSF54909">
    <property type="entry name" value="Dimeric alpha+beta barrel"/>
    <property type="match status" value="1"/>
</dbReference>
<dbReference type="Proteomes" id="UP000185192">
    <property type="component" value="Unassembled WGS sequence"/>
</dbReference>
<dbReference type="STRING" id="1123272.SAMN02745824_0210"/>
<evidence type="ECO:0000313" key="2">
    <source>
        <dbReference type="EMBL" id="SIN59679.1"/>
    </source>
</evidence>
<dbReference type="Pfam" id="PF03992">
    <property type="entry name" value="ABM"/>
    <property type="match status" value="1"/>
</dbReference>
<dbReference type="EMBL" id="FSQW01000001">
    <property type="protein sequence ID" value="SIN59679.1"/>
    <property type="molecule type" value="Genomic_DNA"/>
</dbReference>
<accession>A0A1N6CMK4</accession>
<dbReference type="RefSeq" id="WP_074203321.1">
    <property type="nucleotide sequence ID" value="NZ_FSQW01000001.1"/>
</dbReference>
<gene>
    <name evidence="2" type="ORF">SAMN02745824_0210</name>
</gene>
<evidence type="ECO:0000313" key="3">
    <source>
        <dbReference type="Proteomes" id="UP000185192"/>
    </source>
</evidence>
<protein>
    <submittedName>
        <fullName evidence="2">Quinol monooxygenase YgiN</fullName>
    </submittedName>
</protein>
<name>A0A1N6CMK4_9SPHN</name>
<dbReference type="OrthoDB" id="287932at2"/>
<keyword evidence="2" id="KW-0503">Monooxygenase</keyword>
<dbReference type="PANTHER" id="PTHR40624:SF1">
    <property type="entry name" value="BIOSYNTHESIS MONOOXYGENASE, PUTATIVE (AFU_ORTHOLOGUE AFUA_1G12025)-RELATED"/>
    <property type="match status" value="1"/>
</dbReference>
<dbReference type="InterPro" id="IPR011008">
    <property type="entry name" value="Dimeric_a/b-barrel"/>
</dbReference>
<dbReference type="GO" id="GO:0004497">
    <property type="term" value="F:monooxygenase activity"/>
    <property type="evidence" value="ECO:0007669"/>
    <property type="project" value="UniProtKB-KW"/>
</dbReference>
<dbReference type="AlphaFoldDB" id="A0A1N6CMK4"/>
<dbReference type="PANTHER" id="PTHR40624">
    <property type="entry name" value="BIOSYNTHESIS MONOOXYGENASE, PUTATIVE (AFU_ORTHOLOGUE AFUA_1G12025)-RELATED"/>
    <property type="match status" value="1"/>
</dbReference>
<keyword evidence="2" id="KW-0560">Oxidoreductase</keyword>
<reference evidence="3" key="1">
    <citation type="submission" date="2016-11" db="EMBL/GenBank/DDBJ databases">
        <authorList>
            <person name="Varghese N."/>
            <person name="Submissions S."/>
        </authorList>
    </citation>
    <scope>NUCLEOTIDE SEQUENCE [LARGE SCALE GENOMIC DNA]</scope>
    <source>
        <strain evidence="3">DSM 22363</strain>
    </source>
</reference>
<organism evidence="2 3">
    <name type="scientific">Parasphingorhabdus marina DSM 22363</name>
    <dbReference type="NCBI Taxonomy" id="1123272"/>
    <lineage>
        <taxon>Bacteria</taxon>
        <taxon>Pseudomonadati</taxon>
        <taxon>Pseudomonadota</taxon>
        <taxon>Alphaproteobacteria</taxon>
        <taxon>Sphingomonadales</taxon>
        <taxon>Sphingomonadaceae</taxon>
        <taxon>Parasphingorhabdus</taxon>
    </lineage>
</organism>
<proteinExistence type="predicted"/>
<evidence type="ECO:0000259" key="1">
    <source>
        <dbReference type="PROSITE" id="PS51725"/>
    </source>
</evidence>